<proteinExistence type="predicted"/>
<dbReference type="PANTHER" id="PTHR37610:SF77">
    <property type="entry name" value="INTEGRASE CATALYTIC DOMAIN-CONTAINING PROTEIN"/>
    <property type="match status" value="1"/>
</dbReference>
<comment type="caution">
    <text evidence="1">The sequence shown here is derived from an EMBL/GenBank/DDBJ whole genome shotgun (WGS) entry which is preliminary data.</text>
</comment>
<dbReference type="EMBL" id="BDDD01000910">
    <property type="protein sequence ID" value="GAV71362.1"/>
    <property type="molecule type" value="Genomic_DNA"/>
</dbReference>
<keyword evidence="2" id="KW-1185">Reference proteome</keyword>
<sequence>MTSKSNSSSLHNLQITSIKLDGSNYPQCSKAVQTFLKGIGLVSHLTAQPDKKDIDLAKWEQTDARILTMMWNSMEPKISCNLMHMETTKEVWDECKVLYSGAKNMTRICEIWSELFDLKKGDKTI</sequence>
<evidence type="ECO:0000313" key="1">
    <source>
        <dbReference type="EMBL" id="GAV71362.1"/>
    </source>
</evidence>
<dbReference type="Proteomes" id="UP000187406">
    <property type="component" value="Unassembled WGS sequence"/>
</dbReference>
<name>A0A1Q3BU13_CEPFO</name>
<dbReference type="PANTHER" id="PTHR37610">
    <property type="entry name" value="CCHC-TYPE DOMAIN-CONTAINING PROTEIN"/>
    <property type="match status" value="1"/>
</dbReference>
<dbReference type="AlphaFoldDB" id="A0A1Q3BU13"/>
<dbReference type="InParanoid" id="A0A1Q3BU13"/>
<gene>
    <name evidence="1" type="ORF">CFOL_v3_14856</name>
</gene>
<reference evidence="2" key="1">
    <citation type="submission" date="2016-04" db="EMBL/GenBank/DDBJ databases">
        <title>Cephalotus genome sequencing.</title>
        <authorList>
            <person name="Fukushima K."/>
            <person name="Hasebe M."/>
            <person name="Fang X."/>
        </authorList>
    </citation>
    <scope>NUCLEOTIDE SEQUENCE [LARGE SCALE GENOMIC DNA]</scope>
    <source>
        <strain evidence="2">cv. St1</strain>
    </source>
</reference>
<accession>A0A1Q3BU13</accession>
<dbReference type="OrthoDB" id="1742645at2759"/>
<protein>
    <submittedName>
        <fullName evidence="1">UBN2_3 domain-containing protein</fullName>
    </submittedName>
</protein>
<evidence type="ECO:0000313" key="2">
    <source>
        <dbReference type="Proteomes" id="UP000187406"/>
    </source>
</evidence>
<organism evidence="1 2">
    <name type="scientific">Cephalotus follicularis</name>
    <name type="common">Albany pitcher plant</name>
    <dbReference type="NCBI Taxonomy" id="3775"/>
    <lineage>
        <taxon>Eukaryota</taxon>
        <taxon>Viridiplantae</taxon>
        <taxon>Streptophyta</taxon>
        <taxon>Embryophyta</taxon>
        <taxon>Tracheophyta</taxon>
        <taxon>Spermatophyta</taxon>
        <taxon>Magnoliopsida</taxon>
        <taxon>eudicotyledons</taxon>
        <taxon>Gunneridae</taxon>
        <taxon>Pentapetalae</taxon>
        <taxon>rosids</taxon>
        <taxon>fabids</taxon>
        <taxon>Oxalidales</taxon>
        <taxon>Cephalotaceae</taxon>
        <taxon>Cephalotus</taxon>
    </lineage>
</organism>